<proteinExistence type="predicted"/>
<sequence length="683" mass="78827">MQRHAQDAINLQGQLNTAHNLLNNANRQINNFFNDMANVRNECLRRAQLLTIAYNNEANERRRWWQIAQERQTNGQRMAFRKQNRINILVREKAVLQILARRRKAEETWQNLIGHGQNILNLQNNPPGNMATIQDVMHTISPALAQLPNYDGQEPPDVYYQKLRNINEMARPLAVAGFNAQLRSNVMRNKMTGRFAPVPANNPYNGNNVINNEPEFLNWLQGKYREIMVGTNRSAIFALVNEKFFESDTPDSYERRIKPLVQAMPDADALPYLFNHLPSDLEMRVRIANPATVNAFFTELRNIWHESAGKRIQAPTPTPVSFTTQPQKDDFKIRLARDLAYSGIVTDDATLENFIYEELQKRLGGKTAHDEIDRLKAEYYSTLYNLKKCQDHLELKEEALVAQDNRIILLEDTVEKLKSQILKISHFQNNSNKPSEEEHQENMALPDILRNVGTALDRVENYIDGVDTTFNPKNTLNGIRISLTTVRGHMQRHAQDAINLQGLLHIANGRINNLMNDLANTRNDVLQRTQLLTLAYNNEVNERHCWWQIARERQTNGQRIAFRKQNQINVLLQEKGVLQILVRRRKAEADLAEFNRAWVWEESEKPSIQQIPGPAQTLAIVPQKDDFKIRLARDLSYTGIATDDATLERFIYDDLQRRLGGKTAHVRKNPFTPRSTYATKKVV</sequence>
<dbReference type="VEuPathDB" id="FungiDB:FUN_016640"/>
<comment type="caution">
    <text evidence="2">The sequence shown here is derived from an EMBL/GenBank/DDBJ whole genome shotgun (WGS) entry which is preliminary data.</text>
</comment>
<accession>A0A2N1M6N9</accession>
<dbReference type="VEuPathDB" id="FungiDB:FUN_012501"/>
<dbReference type="VEuPathDB" id="FungiDB:RhiirFUN_023604"/>
<reference evidence="2 3" key="1">
    <citation type="submission" date="2016-04" db="EMBL/GenBank/DDBJ databases">
        <title>Genome analyses suggest a sexual origin of heterokaryosis in a supposedly ancient asexual fungus.</title>
        <authorList>
            <person name="Ropars J."/>
            <person name="Sedzielewska K."/>
            <person name="Noel J."/>
            <person name="Charron P."/>
            <person name="Farinelli L."/>
            <person name="Marton T."/>
            <person name="Kruger M."/>
            <person name="Pelin A."/>
            <person name="Brachmann A."/>
            <person name="Corradi N."/>
        </authorList>
    </citation>
    <scope>NUCLEOTIDE SEQUENCE [LARGE SCALE GENOMIC DNA]</scope>
    <source>
        <strain evidence="2 3">C2</strain>
    </source>
</reference>
<dbReference type="VEuPathDB" id="FungiDB:FUN_003888"/>
<gene>
    <name evidence="2" type="ORF">RhiirC2_798285</name>
</gene>
<dbReference type="VEuPathDB" id="FungiDB:RhiirFUN_012385"/>
<organism evidence="2 3">
    <name type="scientific">Rhizophagus irregularis</name>
    <dbReference type="NCBI Taxonomy" id="588596"/>
    <lineage>
        <taxon>Eukaryota</taxon>
        <taxon>Fungi</taxon>
        <taxon>Fungi incertae sedis</taxon>
        <taxon>Mucoromycota</taxon>
        <taxon>Glomeromycotina</taxon>
        <taxon>Glomeromycetes</taxon>
        <taxon>Glomerales</taxon>
        <taxon>Glomeraceae</taxon>
        <taxon>Rhizophagus</taxon>
    </lineage>
</organism>
<evidence type="ECO:0000313" key="2">
    <source>
        <dbReference type="EMBL" id="PKK57304.1"/>
    </source>
</evidence>
<name>A0A2N1M6N9_9GLOM</name>
<dbReference type="Proteomes" id="UP000233469">
    <property type="component" value="Unassembled WGS sequence"/>
</dbReference>
<evidence type="ECO:0000256" key="1">
    <source>
        <dbReference type="SAM" id="Coils"/>
    </source>
</evidence>
<dbReference type="AlphaFoldDB" id="A0A2N1M6N9"/>
<dbReference type="VEuPathDB" id="FungiDB:RhiirA1_475948"/>
<dbReference type="EMBL" id="LLXL01004521">
    <property type="protein sequence ID" value="PKK57304.1"/>
    <property type="molecule type" value="Genomic_DNA"/>
</dbReference>
<reference evidence="2 3" key="2">
    <citation type="submission" date="2017-10" db="EMBL/GenBank/DDBJ databases">
        <title>Extensive intraspecific genome diversity in a model arbuscular mycorrhizal fungus.</title>
        <authorList>
            <person name="Chen E.C.H."/>
            <person name="Morin E."/>
            <person name="Baudet D."/>
            <person name="Noel J."/>
            <person name="Ndikumana S."/>
            <person name="Charron P."/>
            <person name="St-Onge C."/>
            <person name="Giorgi J."/>
            <person name="Grigoriev I.V."/>
            <person name="Roux C."/>
            <person name="Martin F.M."/>
            <person name="Corradi N."/>
        </authorList>
    </citation>
    <scope>NUCLEOTIDE SEQUENCE [LARGE SCALE GENOMIC DNA]</scope>
    <source>
        <strain evidence="2 3">C2</strain>
    </source>
</reference>
<feature type="coiled-coil region" evidence="1">
    <location>
        <begin position="8"/>
        <end position="42"/>
    </location>
</feature>
<evidence type="ECO:0000313" key="3">
    <source>
        <dbReference type="Proteomes" id="UP000233469"/>
    </source>
</evidence>
<keyword evidence="1" id="KW-0175">Coiled coil</keyword>
<protein>
    <submittedName>
        <fullName evidence="2">Uncharacterized protein</fullName>
    </submittedName>
</protein>